<accession>A0A218WZQ3</accession>
<evidence type="ECO:0000313" key="2">
    <source>
        <dbReference type="Proteomes" id="UP000197138"/>
    </source>
</evidence>
<sequence>MAQAVQANEEVKAGQHQKIDRVPQAGPTQLVDPAQPLPSCVNPLIGMECDPGVFVVDLGPFPITDLGGRDMEAFTEETSLEGTHDQSLDTSLVEIASETNPMVQDEQLDVQRCLRGH</sequence>
<dbReference type="AlphaFoldDB" id="A0A218WZQ3"/>
<evidence type="ECO:0000313" key="1">
    <source>
        <dbReference type="EMBL" id="OWM77850.1"/>
    </source>
</evidence>
<gene>
    <name evidence="1" type="ORF">CDL15_Pgr018417</name>
</gene>
<proteinExistence type="predicted"/>
<protein>
    <submittedName>
        <fullName evidence="1">Uncharacterized protein</fullName>
    </submittedName>
</protein>
<comment type="caution">
    <text evidence="1">The sequence shown here is derived from an EMBL/GenBank/DDBJ whole genome shotgun (WGS) entry which is preliminary data.</text>
</comment>
<dbReference type="Proteomes" id="UP000197138">
    <property type="component" value="Unassembled WGS sequence"/>
</dbReference>
<organism evidence="1 2">
    <name type="scientific">Punica granatum</name>
    <name type="common">Pomegranate</name>
    <dbReference type="NCBI Taxonomy" id="22663"/>
    <lineage>
        <taxon>Eukaryota</taxon>
        <taxon>Viridiplantae</taxon>
        <taxon>Streptophyta</taxon>
        <taxon>Embryophyta</taxon>
        <taxon>Tracheophyta</taxon>
        <taxon>Spermatophyta</taxon>
        <taxon>Magnoliopsida</taxon>
        <taxon>eudicotyledons</taxon>
        <taxon>Gunneridae</taxon>
        <taxon>Pentapetalae</taxon>
        <taxon>rosids</taxon>
        <taxon>malvids</taxon>
        <taxon>Myrtales</taxon>
        <taxon>Lythraceae</taxon>
        <taxon>Punica</taxon>
    </lineage>
</organism>
<dbReference type="EMBL" id="MTKT01002507">
    <property type="protein sequence ID" value="OWM77850.1"/>
    <property type="molecule type" value="Genomic_DNA"/>
</dbReference>
<name>A0A218WZQ3_PUNGR</name>
<reference evidence="2" key="1">
    <citation type="journal article" date="2017" name="Plant J.">
        <title>The pomegranate (Punica granatum L.) genome and the genomics of punicalagin biosynthesis.</title>
        <authorList>
            <person name="Qin G."/>
            <person name="Xu C."/>
            <person name="Ming R."/>
            <person name="Tang H."/>
            <person name="Guyot R."/>
            <person name="Kramer E.M."/>
            <person name="Hu Y."/>
            <person name="Yi X."/>
            <person name="Qi Y."/>
            <person name="Xu X."/>
            <person name="Gao Z."/>
            <person name="Pan H."/>
            <person name="Jian J."/>
            <person name="Tian Y."/>
            <person name="Yue Z."/>
            <person name="Xu Y."/>
        </authorList>
    </citation>
    <scope>NUCLEOTIDE SEQUENCE [LARGE SCALE GENOMIC DNA]</scope>
    <source>
        <strain evidence="2">cv. Dabenzi</strain>
    </source>
</reference>